<dbReference type="OrthoDB" id="76567at2759"/>
<sequence length="198" mass="22977">MIFEVSFCAPMLPGIKRGLVVELRWIGRRKWRSFDWTFILGHLTNHHSLVAMEDRRCLYWTPEHSGLDRGWPTIVVEVAYSETPAKMIRDAKFWLNESSGQVNIVLTMGTRAPVPVQKLEITRNPAPKCEKIQGRMRLSFEEIHLRPKGSDDTDFIVSHRDLKILADRVWSEQDKQGKSQKIEITRNPAPNCEKKRAK</sequence>
<feature type="compositionally biased region" description="Basic and acidic residues" evidence="1">
    <location>
        <begin position="173"/>
        <end position="184"/>
    </location>
</feature>
<evidence type="ECO:0000313" key="2">
    <source>
        <dbReference type="EMBL" id="OQD69744.1"/>
    </source>
</evidence>
<dbReference type="EMBL" id="MDYM01000002">
    <property type="protein sequence ID" value="OQD69744.1"/>
    <property type="molecule type" value="Genomic_DNA"/>
</dbReference>
<keyword evidence="3" id="KW-1185">Reference proteome</keyword>
<gene>
    <name evidence="2" type="ORF">PENPOL_c002G05696</name>
</gene>
<evidence type="ECO:0000313" key="3">
    <source>
        <dbReference type="Proteomes" id="UP000191408"/>
    </source>
</evidence>
<organism evidence="2 3">
    <name type="scientific">Penicillium polonicum</name>
    <dbReference type="NCBI Taxonomy" id="60169"/>
    <lineage>
        <taxon>Eukaryota</taxon>
        <taxon>Fungi</taxon>
        <taxon>Dikarya</taxon>
        <taxon>Ascomycota</taxon>
        <taxon>Pezizomycotina</taxon>
        <taxon>Eurotiomycetes</taxon>
        <taxon>Eurotiomycetidae</taxon>
        <taxon>Eurotiales</taxon>
        <taxon>Aspergillaceae</taxon>
        <taxon>Penicillium</taxon>
    </lineage>
</organism>
<dbReference type="Proteomes" id="UP000191408">
    <property type="component" value="Unassembled WGS sequence"/>
</dbReference>
<protein>
    <submittedName>
        <fullName evidence="2">Uncharacterized protein</fullName>
    </submittedName>
</protein>
<reference evidence="3" key="1">
    <citation type="journal article" date="2017" name="Nat. Microbiol.">
        <title>Global analysis of biosynthetic gene clusters reveals vast potential of secondary metabolite production in Penicillium species.</title>
        <authorList>
            <person name="Nielsen J.C."/>
            <person name="Grijseels S."/>
            <person name="Prigent S."/>
            <person name="Ji B."/>
            <person name="Dainat J."/>
            <person name="Nielsen K.F."/>
            <person name="Frisvad J.C."/>
            <person name="Workman M."/>
            <person name="Nielsen J."/>
        </authorList>
    </citation>
    <scope>NUCLEOTIDE SEQUENCE [LARGE SCALE GENOMIC DNA]</scope>
    <source>
        <strain evidence="3">IBT 4502</strain>
    </source>
</reference>
<comment type="caution">
    <text evidence="2">The sequence shown here is derived from an EMBL/GenBank/DDBJ whole genome shotgun (WGS) entry which is preliminary data.</text>
</comment>
<evidence type="ECO:0000256" key="1">
    <source>
        <dbReference type="SAM" id="MobiDB-lite"/>
    </source>
</evidence>
<name>A0A1V6NYE2_PENPO</name>
<feature type="region of interest" description="Disordered" evidence="1">
    <location>
        <begin position="173"/>
        <end position="198"/>
    </location>
</feature>
<proteinExistence type="predicted"/>
<dbReference type="AlphaFoldDB" id="A0A1V6NYE2"/>
<accession>A0A1V6NYE2</accession>